<dbReference type="GO" id="GO:0070205">
    <property type="term" value="F:2-succinyl-6-hydroxy-2,4-cyclohexadiene-1-carboxylate synthase activity"/>
    <property type="evidence" value="ECO:0007669"/>
    <property type="project" value="UniProtKB-UniRule"/>
</dbReference>
<comment type="function">
    <text evidence="3">Catalyzes a proton abstraction reaction that results in 2,5-elimination of pyruvate from 2-succinyl-5-enolpyruvyl-6-hydroxy-3-cyclohexene-1-carboxylate (SEPHCHC) and the formation of 2-succinyl-6-hydroxy-2,4-cyclohexadiene-1-carboxylate (SHCHC).</text>
</comment>
<dbReference type="PANTHER" id="PTHR42916">
    <property type="entry name" value="2-SUCCINYL-5-ENOLPYRUVYL-6-HYDROXY-3-CYCLOHEXENE-1-CARBOXYLATE SYNTHASE"/>
    <property type="match status" value="1"/>
</dbReference>
<dbReference type="RefSeq" id="WP_089062151.1">
    <property type="nucleotide sequence ID" value="NZ_CP022315.1"/>
</dbReference>
<feature type="domain" description="AB hydrolase-1" evidence="4">
    <location>
        <begin position="21"/>
        <end position="250"/>
    </location>
</feature>
<dbReference type="PANTHER" id="PTHR42916:SF1">
    <property type="entry name" value="PROTEIN PHYLLO, CHLOROPLASTIC"/>
    <property type="match status" value="1"/>
</dbReference>
<evidence type="ECO:0000313" key="5">
    <source>
        <dbReference type="EMBL" id="ASK62892.1"/>
    </source>
</evidence>
<dbReference type="Proteomes" id="UP000198312">
    <property type="component" value="Chromosome"/>
</dbReference>
<dbReference type="Gene3D" id="3.40.50.1820">
    <property type="entry name" value="alpha/beta hydrolase"/>
    <property type="match status" value="1"/>
</dbReference>
<evidence type="ECO:0000256" key="2">
    <source>
        <dbReference type="ARBA" id="ARBA00023239"/>
    </source>
</evidence>
<gene>
    <name evidence="3 5" type="primary">menH</name>
    <name evidence="5" type="ORF">CFK37_12410</name>
</gene>
<dbReference type="EMBL" id="CP022315">
    <property type="protein sequence ID" value="ASK62892.1"/>
    <property type="molecule type" value="Genomic_DNA"/>
</dbReference>
<comment type="similarity">
    <text evidence="3">Belongs to the AB hydrolase superfamily. MenH family.</text>
</comment>
<dbReference type="InterPro" id="IPR000073">
    <property type="entry name" value="AB_hydrolase_1"/>
</dbReference>
<comment type="pathway">
    <text evidence="3">Quinol/quinone metabolism; menaquinone biosynthesis.</text>
</comment>
<comment type="catalytic activity">
    <reaction evidence="3">
        <text>5-enolpyruvoyl-6-hydroxy-2-succinyl-cyclohex-3-ene-1-carboxylate = (1R,6R)-6-hydroxy-2-succinyl-cyclohexa-2,4-diene-1-carboxylate + pyruvate</text>
        <dbReference type="Rhea" id="RHEA:25597"/>
        <dbReference type="ChEBI" id="CHEBI:15361"/>
        <dbReference type="ChEBI" id="CHEBI:58689"/>
        <dbReference type="ChEBI" id="CHEBI:58818"/>
        <dbReference type="EC" id="4.2.99.20"/>
    </reaction>
</comment>
<reference evidence="5 6" key="1">
    <citation type="submission" date="2017-07" db="EMBL/GenBank/DDBJ databases">
        <title>Virgibacillus sp. LM2416.</title>
        <authorList>
            <person name="Tak E.J."/>
            <person name="Bae J.-W."/>
        </authorList>
    </citation>
    <scope>NUCLEOTIDE SEQUENCE [LARGE SCALE GENOMIC DNA]</scope>
    <source>
        <strain evidence="5 6">LM2416</strain>
    </source>
</reference>
<comment type="subunit">
    <text evidence="3">Monomer.</text>
</comment>
<proteinExistence type="inferred from homology"/>
<dbReference type="EC" id="4.2.99.20" evidence="3"/>
<dbReference type="PRINTS" id="PR00412">
    <property type="entry name" value="EPOXHYDRLASE"/>
</dbReference>
<dbReference type="SUPFAM" id="SSF53474">
    <property type="entry name" value="alpha/beta-Hydrolases"/>
    <property type="match status" value="1"/>
</dbReference>
<dbReference type="GO" id="GO:0009234">
    <property type="term" value="P:menaquinone biosynthetic process"/>
    <property type="evidence" value="ECO:0007669"/>
    <property type="project" value="UniProtKB-UniRule"/>
</dbReference>
<dbReference type="OrthoDB" id="9808398at2"/>
<name>A0A220U4H4_9BACI</name>
<dbReference type="Pfam" id="PF00561">
    <property type="entry name" value="Abhydrolase_1"/>
    <property type="match status" value="1"/>
</dbReference>
<dbReference type="UniPathway" id="UPA00079"/>
<keyword evidence="2 3" id="KW-0456">Lyase</keyword>
<comment type="pathway">
    <text evidence="3">Quinol/quinone metabolism; 1,4-dihydroxy-2-naphthoate biosynthesis; 1,4-dihydroxy-2-naphthoate from chorismate: step 3/7.</text>
</comment>
<dbReference type="InterPro" id="IPR022485">
    <property type="entry name" value="SHCHC_synthase_MenH"/>
</dbReference>
<organism evidence="5 6">
    <name type="scientific">Virgibacillus phasianinus</name>
    <dbReference type="NCBI Taxonomy" id="2017483"/>
    <lineage>
        <taxon>Bacteria</taxon>
        <taxon>Bacillati</taxon>
        <taxon>Bacillota</taxon>
        <taxon>Bacilli</taxon>
        <taxon>Bacillales</taxon>
        <taxon>Bacillaceae</taxon>
        <taxon>Virgibacillus</taxon>
    </lineage>
</organism>
<dbReference type="InterPro" id="IPR029058">
    <property type="entry name" value="AB_hydrolase_fold"/>
</dbReference>
<dbReference type="HAMAP" id="MF_01660">
    <property type="entry name" value="MenH"/>
    <property type="match status" value="1"/>
</dbReference>
<dbReference type="NCBIfam" id="TIGR03695">
    <property type="entry name" value="menH_SHCHC"/>
    <property type="match status" value="1"/>
</dbReference>
<evidence type="ECO:0000256" key="1">
    <source>
        <dbReference type="ARBA" id="ARBA00022428"/>
    </source>
</evidence>
<dbReference type="PRINTS" id="PR00111">
    <property type="entry name" value="ABHYDROLASE"/>
</dbReference>
<evidence type="ECO:0000259" key="4">
    <source>
        <dbReference type="Pfam" id="PF00561"/>
    </source>
</evidence>
<keyword evidence="6" id="KW-1185">Reference proteome</keyword>
<dbReference type="InterPro" id="IPR000639">
    <property type="entry name" value="Epox_hydrolase-like"/>
</dbReference>
<keyword evidence="1 3" id="KW-0474">Menaquinone biosynthesis</keyword>
<dbReference type="UniPathway" id="UPA01057">
    <property type="reaction ID" value="UER00900"/>
</dbReference>
<evidence type="ECO:0000313" key="6">
    <source>
        <dbReference type="Proteomes" id="UP000198312"/>
    </source>
</evidence>
<dbReference type="AlphaFoldDB" id="A0A220U4H4"/>
<dbReference type="KEGG" id="vil:CFK37_12410"/>
<evidence type="ECO:0000256" key="3">
    <source>
        <dbReference type="HAMAP-Rule" id="MF_01660"/>
    </source>
</evidence>
<protein>
    <recommendedName>
        <fullName evidence="3">Putative 2-succinyl-6-hydroxy-2,4-cyclohexadiene-1-carboxylate synthase</fullName>
        <shortName evidence="3">SHCHC synthase</shortName>
        <ecNumber evidence="3">4.2.99.20</ecNumber>
    </recommendedName>
</protein>
<sequence>MYCTINESAYWYEISGQGDKVMLLHGFTGSSATWSKLVSLLEHNYQVITIDLPGHGKTKVDQPKSMDDCCSDIKTLLQVLAINMVHMLGYSMGGRTALSFAIAYPDMVQSLVLESASAGLESKKERTERKRNDLTLAQKIMVEGIESFVNNWENIPLFDSQKQLPEAVRKSIREERLSQHKEGLAMSLAHMGNGVQPSYWQCLSTLQIPVLLIAGEWDLKFIKLNKAMRDLFPEGNLIIVEKAGHAIHMEQSDFFGKIVSEFFRQNATMYTE</sequence>
<accession>A0A220U4H4</accession>